<protein>
    <submittedName>
        <fullName evidence="1">Uncharacterized protein</fullName>
    </submittedName>
</protein>
<evidence type="ECO:0000313" key="2">
    <source>
        <dbReference type="Proteomes" id="UP000719766"/>
    </source>
</evidence>
<gene>
    <name evidence="1" type="ORF">HD556DRAFT_1237055</name>
</gene>
<dbReference type="EMBL" id="JABBWE010000027">
    <property type="protein sequence ID" value="KAG1794240.1"/>
    <property type="molecule type" value="Genomic_DNA"/>
</dbReference>
<feature type="non-terminal residue" evidence="1">
    <location>
        <position position="1"/>
    </location>
</feature>
<keyword evidence="2" id="KW-1185">Reference proteome</keyword>
<organism evidence="1 2">
    <name type="scientific">Suillus plorans</name>
    <dbReference type="NCBI Taxonomy" id="116603"/>
    <lineage>
        <taxon>Eukaryota</taxon>
        <taxon>Fungi</taxon>
        <taxon>Dikarya</taxon>
        <taxon>Basidiomycota</taxon>
        <taxon>Agaricomycotina</taxon>
        <taxon>Agaricomycetes</taxon>
        <taxon>Agaricomycetidae</taxon>
        <taxon>Boletales</taxon>
        <taxon>Suillineae</taxon>
        <taxon>Suillaceae</taxon>
        <taxon>Suillus</taxon>
    </lineage>
</organism>
<dbReference type="Proteomes" id="UP000719766">
    <property type="component" value="Unassembled WGS sequence"/>
</dbReference>
<reference evidence="1" key="1">
    <citation type="journal article" date="2020" name="New Phytol.">
        <title>Comparative genomics reveals dynamic genome evolution in host specialist ectomycorrhizal fungi.</title>
        <authorList>
            <person name="Lofgren L.A."/>
            <person name="Nguyen N.H."/>
            <person name="Vilgalys R."/>
            <person name="Ruytinx J."/>
            <person name="Liao H.L."/>
            <person name="Branco S."/>
            <person name="Kuo A."/>
            <person name="LaButti K."/>
            <person name="Lipzen A."/>
            <person name="Andreopoulos W."/>
            <person name="Pangilinan J."/>
            <person name="Riley R."/>
            <person name="Hundley H."/>
            <person name="Na H."/>
            <person name="Barry K."/>
            <person name="Grigoriev I.V."/>
            <person name="Stajich J.E."/>
            <person name="Kennedy P.G."/>
        </authorList>
    </citation>
    <scope>NUCLEOTIDE SEQUENCE</scope>
    <source>
        <strain evidence="1">S12</strain>
    </source>
</reference>
<dbReference type="RefSeq" id="XP_041160468.1">
    <property type="nucleotide sequence ID" value="XM_041297869.1"/>
</dbReference>
<dbReference type="AlphaFoldDB" id="A0A9P7AQA4"/>
<dbReference type="GeneID" id="64591633"/>
<proteinExistence type="predicted"/>
<sequence length="117" mass="13421">ATLKFDGVIYSKASTHLGNSQIFFYPRGDRSLTPVAASIKYIYSTLTGELLFAVQRHILLDHHIIDPFSMYPDFPAKLYSTDFETRLENAKVSWVVSHFARWRVSDCHAVILFLSHD</sequence>
<evidence type="ECO:0000313" key="1">
    <source>
        <dbReference type="EMBL" id="KAG1794240.1"/>
    </source>
</evidence>
<name>A0A9P7AQA4_9AGAM</name>
<accession>A0A9P7AQA4</accession>
<comment type="caution">
    <text evidence="1">The sequence shown here is derived from an EMBL/GenBank/DDBJ whole genome shotgun (WGS) entry which is preliminary data.</text>
</comment>
<dbReference type="OrthoDB" id="3247418at2759"/>